<comment type="caution">
    <text evidence="1">The sequence shown here is derived from an EMBL/GenBank/DDBJ whole genome shotgun (WGS) entry which is preliminary data.</text>
</comment>
<evidence type="ECO:0000313" key="2">
    <source>
        <dbReference type="Proteomes" id="UP000179807"/>
    </source>
</evidence>
<dbReference type="InterPro" id="IPR019734">
    <property type="entry name" value="TPR_rpt"/>
</dbReference>
<protein>
    <recommendedName>
        <fullName evidence="3">TPR Domain containing protein</fullName>
    </recommendedName>
</protein>
<dbReference type="GO" id="GO:0045892">
    <property type="term" value="P:negative regulation of DNA-templated transcription"/>
    <property type="evidence" value="ECO:0007669"/>
    <property type="project" value="InterPro"/>
</dbReference>
<name>A0A1J4KJA4_9EUKA</name>
<dbReference type="PANTHER" id="PTHR44749:SF1">
    <property type="entry name" value="TETRATRICOPEPTIDE-LIKE HELICAL DOMAIN-CONTAINING PROTEIN"/>
    <property type="match status" value="1"/>
</dbReference>
<dbReference type="Proteomes" id="UP000179807">
    <property type="component" value="Unassembled WGS sequence"/>
</dbReference>
<dbReference type="PANTHER" id="PTHR44749">
    <property type="entry name" value="SUPPRESSOR OF RPS4-RLD 1"/>
    <property type="match status" value="1"/>
</dbReference>
<organism evidence="1 2">
    <name type="scientific">Tritrichomonas foetus</name>
    <dbReference type="NCBI Taxonomy" id="1144522"/>
    <lineage>
        <taxon>Eukaryota</taxon>
        <taxon>Metamonada</taxon>
        <taxon>Parabasalia</taxon>
        <taxon>Tritrichomonadida</taxon>
        <taxon>Tritrichomonadidae</taxon>
        <taxon>Tritrichomonas</taxon>
    </lineage>
</organism>
<dbReference type="RefSeq" id="XP_068362565.1">
    <property type="nucleotide sequence ID" value="XM_068502116.1"/>
</dbReference>
<dbReference type="InterPro" id="IPR044650">
    <property type="entry name" value="SRFR1-like"/>
</dbReference>
<dbReference type="SUPFAM" id="SSF48452">
    <property type="entry name" value="TPR-like"/>
    <property type="match status" value="2"/>
</dbReference>
<dbReference type="SMART" id="SM00028">
    <property type="entry name" value="TPR"/>
    <property type="match status" value="4"/>
</dbReference>
<dbReference type="Pfam" id="PF13432">
    <property type="entry name" value="TPR_16"/>
    <property type="match status" value="1"/>
</dbReference>
<evidence type="ECO:0000313" key="1">
    <source>
        <dbReference type="EMBL" id="OHT09429.1"/>
    </source>
</evidence>
<keyword evidence="2" id="KW-1185">Reference proteome</keyword>
<dbReference type="OrthoDB" id="66418at2759"/>
<accession>A0A1J4KJA4</accession>
<dbReference type="VEuPathDB" id="TrichDB:TRFO_21661"/>
<proteinExistence type="predicted"/>
<dbReference type="AlphaFoldDB" id="A0A1J4KJA4"/>
<reference evidence="1" key="1">
    <citation type="submission" date="2016-10" db="EMBL/GenBank/DDBJ databases">
        <authorList>
            <person name="Benchimol M."/>
            <person name="Almeida L.G."/>
            <person name="Vasconcelos A.T."/>
            <person name="Perreira-Neves A."/>
            <person name="Rosa I.A."/>
            <person name="Tasca T."/>
            <person name="Bogo M.R."/>
            <person name="de Souza W."/>
        </authorList>
    </citation>
    <scope>NUCLEOTIDE SEQUENCE [LARGE SCALE GENOMIC DNA]</scope>
    <source>
        <strain evidence="1">K</strain>
    </source>
</reference>
<sequence>MSEQIIPLTSFEHVKQAIKKCQAAHAIEEYEAALKKEDAFDKRFLLLLNSAIAKLSMQLCRGCINDLKSALYFNSTSSTAAFFLGLSYLWMQKEKEAIKAWGDGLSHGGPISYFSVMKRLTVDHNARAFLVSKRFNVLDVIQFIEEFDKTAPFSDSDVQNAYKELFTNSLNSAITHFNLILANDPHNIEAIKGRGCAECLSGQWKRAIDDLTYVINKNQYVGTMAKFRGVANAALGNYSAAVADFSISVQIGPYDIDVKIERARLHMIRKCYILALEDFTSVPFNNITELNMLDIAECYYAVGDIPHAADVIQRIKSENDHRKAYIHYLICRDSGHLDEASLQIAHAVELLPSFFLLRSAGDFMYDQGRLQDAANYYRIALEQKENDAETMRYYALSLFQTGAEIQAVEILKRLAEAFETQRNEVDMTQDTFNGIFIKGPIKNFYQDQPNESILKMATDDLYYISHLMNCSDKPISEARRNASGFEDVAIPEVFHFAKFRPTQEELKMINDADILGQRCITRAPEIIENNRIIRCLGFCVLCLAQKMRTEFFVNHKLSWKDAINYLRNIMSLADLKNCVQWTSDAGTIVYSDLAPTFYIQRGQRRSPRFGHATQPAINRLRSGLSDKGMSVQKKFETSPLLKLNTLDAIYSVTQSDLRHYGSWTTNNNMWLPNPTVNLRYLGPNGYELFVRPPLEAEDIRKYDAFMQKTWETLMEQHSMDNSTVLPMMMLLIWLLHPISHYCNEFGHVIMHSYLLASKNAEVERISSPQGELFIKQMTSPNFETMKKTINDHLMEKKIAPIVKPESISYWDNLPTIAHLYPLIDYNPTE</sequence>
<dbReference type="Gene3D" id="1.25.40.10">
    <property type="entry name" value="Tetratricopeptide repeat domain"/>
    <property type="match status" value="2"/>
</dbReference>
<dbReference type="GeneID" id="94836820"/>
<dbReference type="EMBL" id="MLAK01000639">
    <property type="protein sequence ID" value="OHT09429.1"/>
    <property type="molecule type" value="Genomic_DNA"/>
</dbReference>
<dbReference type="InterPro" id="IPR011990">
    <property type="entry name" value="TPR-like_helical_dom_sf"/>
</dbReference>
<evidence type="ECO:0008006" key="3">
    <source>
        <dbReference type="Google" id="ProtNLM"/>
    </source>
</evidence>
<gene>
    <name evidence="1" type="ORF">TRFO_21661</name>
</gene>